<dbReference type="SUPFAM" id="SSF53098">
    <property type="entry name" value="Ribonuclease H-like"/>
    <property type="match status" value="1"/>
</dbReference>
<gene>
    <name evidence="1" type="ORF">AArcSt11_02960</name>
</gene>
<sequence length="251" mass="28565">MVFQNNMLDGCELPVSMATLAIDIETASPFNSPDNREEFKNTDYFELVAVAAGYQSSPGDEVETEVFLRNGDWEIDHTATLLDRVLDWCEQRPAEHVLTYNGEDFDEIHLREWATEVDNHGLTVDASRQLDQLFSKHVDVALLAEEQLDGYGFPKFEEACERLGIETIPTRYSDYGLDDGIIEQSQITDEQVVGQHIGEVWGEKYVSWLDAGLDDRKSFKELERLLVDYATEDVRPLIELHRCLSADGVEI</sequence>
<dbReference type="RefSeq" id="WP_250594469.1">
    <property type="nucleotide sequence ID" value="NZ_JAKRVY010000001.1"/>
</dbReference>
<name>A0AAE3FPQ8_9EURY</name>
<evidence type="ECO:0000313" key="1">
    <source>
        <dbReference type="EMBL" id="MCL9812613.1"/>
    </source>
</evidence>
<dbReference type="Proteomes" id="UP001202674">
    <property type="component" value="Unassembled WGS sequence"/>
</dbReference>
<reference evidence="1 2" key="1">
    <citation type="journal article" date="2022" name="Syst. Appl. Microbiol.">
        <title>Natronocalculus amylovorans gen. nov., sp. nov., and Natranaeroarchaeum aerophilus sp. nov., dominant culturable amylolytic natronoarchaea from hypersaline soda lakes in southwestern Siberia.</title>
        <authorList>
            <person name="Sorokin D.Y."/>
            <person name="Elcheninov A.G."/>
            <person name="Khizhniak T.V."/>
            <person name="Koenen M."/>
            <person name="Bale N.J."/>
            <person name="Damste J.S.S."/>
            <person name="Kublanov I.V."/>
        </authorList>
    </citation>
    <scope>NUCLEOTIDE SEQUENCE [LARGE SCALE GENOMIC DNA]</scope>
    <source>
        <strain evidence="1 2">AArc-St1-1</strain>
    </source>
</reference>
<dbReference type="InterPro" id="IPR012337">
    <property type="entry name" value="RNaseH-like_sf"/>
</dbReference>
<proteinExistence type="predicted"/>
<dbReference type="EMBL" id="JAKRVY010000001">
    <property type="protein sequence ID" value="MCL9812613.1"/>
    <property type="molecule type" value="Genomic_DNA"/>
</dbReference>
<protein>
    <submittedName>
        <fullName evidence="1">Uncharacterized protein</fullName>
    </submittedName>
</protein>
<organism evidence="1 2">
    <name type="scientific">Natranaeroarchaeum aerophilus</name>
    <dbReference type="NCBI Taxonomy" id="2917711"/>
    <lineage>
        <taxon>Archaea</taxon>
        <taxon>Methanobacteriati</taxon>
        <taxon>Methanobacteriota</taxon>
        <taxon>Stenosarchaea group</taxon>
        <taxon>Halobacteria</taxon>
        <taxon>Halobacteriales</taxon>
        <taxon>Natronoarchaeaceae</taxon>
        <taxon>Natranaeroarchaeum</taxon>
    </lineage>
</organism>
<keyword evidence="2" id="KW-1185">Reference proteome</keyword>
<dbReference type="AlphaFoldDB" id="A0AAE3FPQ8"/>
<accession>A0AAE3FPQ8</accession>
<evidence type="ECO:0000313" key="2">
    <source>
        <dbReference type="Proteomes" id="UP001202674"/>
    </source>
</evidence>
<comment type="caution">
    <text evidence="1">The sequence shown here is derived from an EMBL/GenBank/DDBJ whole genome shotgun (WGS) entry which is preliminary data.</text>
</comment>